<dbReference type="Gene3D" id="1.10.287.370">
    <property type="match status" value="1"/>
</dbReference>
<dbReference type="EMBL" id="CAKKTJ010000329">
    <property type="protein sequence ID" value="CAH0481640.1"/>
    <property type="molecule type" value="Genomic_DNA"/>
</dbReference>
<dbReference type="InterPro" id="IPR009053">
    <property type="entry name" value="Prefoldin"/>
</dbReference>
<dbReference type="InterPro" id="IPR004127">
    <property type="entry name" value="Prefoldin_subunit_alpha"/>
</dbReference>
<evidence type="ECO:0000313" key="3">
    <source>
        <dbReference type="EMBL" id="CAH0481640.1"/>
    </source>
</evidence>
<dbReference type="GO" id="GO:0016272">
    <property type="term" value="C:prefoldin complex"/>
    <property type="evidence" value="ECO:0007669"/>
    <property type="project" value="InterPro"/>
</dbReference>
<dbReference type="CDD" id="cd23157">
    <property type="entry name" value="Prefoldin_5"/>
    <property type="match status" value="1"/>
</dbReference>
<dbReference type="GO" id="GO:0051082">
    <property type="term" value="F:unfolded protein binding"/>
    <property type="evidence" value="ECO:0007669"/>
    <property type="project" value="InterPro"/>
</dbReference>
<name>A0AAU9L7V3_9STRA</name>
<sequence>MKYVSLVGKAFLDVYHLNDMADSSIAQNEVNLVDLSLEQLNALKGQLEKELQQLTVSFGGLREAQSRFTESKEALQNMATADLNKEVLVPLTASMFVAGKLASKEEVLVDVGTGYFVEQSITKAEQFMDRKVEFLETNTEQLKTVIDGKRNMLEAVLMIMQQKIQETQHA</sequence>
<dbReference type="GO" id="GO:0005737">
    <property type="term" value="C:cytoplasm"/>
    <property type="evidence" value="ECO:0007669"/>
    <property type="project" value="TreeGrafter"/>
</dbReference>
<evidence type="ECO:0000313" key="4">
    <source>
        <dbReference type="Proteomes" id="UP001160483"/>
    </source>
</evidence>
<dbReference type="GO" id="GO:0006457">
    <property type="term" value="P:protein folding"/>
    <property type="evidence" value="ECO:0007669"/>
    <property type="project" value="InterPro"/>
</dbReference>
<evidence type="ECO:0008006" key="5">
    <source>
        <dbReference type="Google" id="ProtNLM"/>
    </source>
</evidence>
<comment type="similarity">
    <text evidence="1">Belongs to the prefoldin subunit alpha family.</text>
</comment>
<dbReference type="FunFam" id="1.10.287.370:FF:000004">
    <property type="entry name" value="Probable prefoldin subunit 5"/>
    <property type="match status" value="1"/>
</dbReference>
<dbReference type="SUPFAM" id="SSF46579">
    <property type="entry name" value="Prefoldin"/>
    <property type="match status" value="1"/>
</dbReference>
<dbReference type="AlphaFoldDB" id="A0AAU9L7V3"/>
<protein>
    <recommendedName>
        <fullName evidence="5">Prefoldin subunit 5</fullName>
    </recommendedName>
</protein>
<dbReference type="PANTHER" id="PTHR12674">
    <property type="entry name" value="PREFOLDIN SUBUNIT 5"/>
    <property type="match status" value="1"/>
</dbReference>
<dbReference type="GO" id="GO:1990114">
    <property type="term" value="P:RNA polymerase II core complex assembly"/>
    <property type="evidence" value="ECO:0007669"/>
    <property type="project" value="TreeGrafter"/>
</dbReference>
<dbReference type="HAMAP" id="MF_00308">
    <property type="entry name" value="PfdA"/>
    <property type="match status" value="1"/>
</dbReference>
<dbReference type="InterPro" id="IPR011599">
    <property type="entry name" value="PFD_alpha_archaea"/>
</dbReference>
<reference evidence="3" key="1">
    <citation type="submission" date="2021-11" db="EMBL/GenBank/DDBJ databases">
        <authorList>
            <person name="Islam A."/>
            <person name="Islam S."/>
            <person name="Flora M.S."/>
            <person name="Rahman M."/>
            <person name="Ziaur R.M."/>
            <person name="Epstein J.H."/>
            <person name="Hassan M."/>
            <person name="Klassen M."/>
            <person name="Woodard K."/>
            <person name="Webb A."/>
            <person name="Webby R.J."/>
            <person name="El Zowalaty M.E."/>
        </authorList>
    </citation>
    <scope>NUCLEOTIDE SEQUENCE</scope>
    <source>
        <strain evidence="3">Pbs3</strain>
    </source>
</reference>
<comment type="caution">
    <text evidence="3">The sequence shown here is derived from an EMBL/GenBank/DDBJ whole genome shotgun (WGS) entry which is preliminary data.</text>
</comment>
<dbReference type="GO" id="GO:1990115">
    <property type="term" value="P:RNA polymerase III assembly"/>
    <property type="evidence" value="ECO:0007669"/>
    <property type="project" value="TreeGrafter"/>
</dbReference>
<dbReference type="Pfam" id="PF02996">
    <property type="entry name" value="Prefoldin"/>
    <property type="match status" value="1"/>
</dbReference>
<evidence type="ECO:0000256" key="2">
    <source>
        <dbReference type="ARBA" id="ARBA00023186"/>
    </source>
</evidence>
<organism evidence="3 4">
    <name type="scientific">Peronospora belbahrii</name>
    <dbReference type="NCBI Taxonomy" id="622444"/>
    <lineage>
        <taxon>Eukaryota</taxon>
        <taxon>Sar</taxon>
        <taxon>Stramenopiles</taxon>
        <taxon>Oomycota</taxon>
        <taxon>Peronosporomycetes</taxon>
        <taxon>Peronosporales</taxon>
        <taxon>Peronosporaceae</taxon>
        <taxon>Peronospora</taxon>
    </lineage>
</organism>
<dbReference type="NCBIfam" id="TIGR00293">
    <property type="entry name" value="prefoldin subunit alpha"/>
    <property type="match status" value="1"/>
</dbReference>
<proteinExistence type="inferred from homology"/>
<dbReference type="PANTHER" id="PTHR12674:SF2">
    <property type="entry name" value="PREFOLDIN SUBUNIT 5"/>
    <property type="match status" value="1"/>
</dbReference>
<dbReference type="GO" id="GO:1990113">
    <property type="term" value="P:RNA polymerase I assembly"/>
    <property type="evidence" value="ECO:0007669"/>
    <property type="project" value="TreeGrafter"/>
</dbReference>
<evidence type="ECO:0000256" key="1">
    <source>
        <dbReference type="ARBA" id="ARBA00010048"/>
    </source>
</evidence>
<accession>A0AAU9L7V3</accession>
<dbReference type="Proteomes" id="UP001160483">
    <property type="component" value="Unassembled WGS sequence"/>
</dbReference>
<gene>
    <name evidence="3" type="ORF">PBS003_LOCUS8245</name>
</gene>
<keyword evidence="2" id="KW-0143">Chaperone</keyword>